<dbReference type="OrthoDB" id="10014648at2759"/>
<proteinExistence type="predicted"/>
<name>A0A816CF77_9BILA</name>
<protein>
    <recommendedName>
        <fullName evidence="4">Gag protein</fullName>
    </recommendedName>
</protein>
<sequence length="178" mass="20376">MHSWDAFVNKFFDKFAPDASIFTDARQIATPSKVILSEENPMEDYNPPLIEDHKQQELIKSSSRFEPELKLASVKRIITDAFKFAGRPNQNVKQWLQEFDEALQLVKVSDVAKYEQLVLKLSGEAKIWYQNNKSSLSTWSQLVDGLHQTFSLPTERELAFKQLNSPQQGANEPVTTVC</sequence>
<dbReference type="PANTHER" id="PTHR33223">
    <property type="entry name" value="CCHC-TYPE DOMAIN-CONTAINING PROTEIN"/>
    <property type="match status" value="1"/>
</dbReference>
<dbReference type="AlphaFoldDB" id="A0A816CF77"/>
<dbReference type="Proteomes" id="UP000681722">
    <property type="component" value="Unassembled WGS sequence"/>
</dbReference>
<evidence type="ECO:0000313" key="2">
    <source>
        <dbReference type="EMBL" id="CAF4513171.1"/>
    </source>
</evidence>
<evidence type="ECO:0000313" key="3">
    <source>
        <dbReference type="Proteomes" id="UP000663829"/>
    </source>
</evidence>
<evidence type="ECO:0008006" key="4">
    <source>
        <dbReference type="Google" id="ProtNLM"/>
    </source>
</evidence>
<evidence type="ECO:0000313" key="1">
    <source>
        <dbReference type="EMBL" id="CAF1621976.1"/>
    </source>
</evidence>
<dbReference type="EMBL" id="CAJNOQ010040995">
    <property type="protein sequence ID" value="CAF1621976.1"/>
    <property type="molecule type" value="Genomic_DNA"/>
</dbReference>
<dbReference type="Proteomes" id="UP000663829">
    <property type="component" value="Unassembled WGS sequence"/>
</dbReference>
<reference evidence="1" key="1">
    <citation type="submission" date="2021-02" db="EMBL/GenBank/DDBJ databases">
        <authorList>
            <person name="Nowell W R."/>
        </authorList>
    </citation>
    <scope>NUCLEOTIDE SEQUENCE</scope>
</reference>
<gene>
    <name evidence="1" type="ORF">GPM918_LOCUS43793</name>
    <name evidence="2" type="ORF">SRO942_LOCUS45408</name>
</gene>
<organism evidence="1 3">
    <name type="scientific">Didymodactylos carnosus</name>
    <dbReference type="NCBI Taxonomy" id="1234261"/>
    <lineage>
        <taxon>Eukaryota</taxon>
        <taxon>Metazoa</taxon>
        <taxon>Spiralia</taxon>
        <taxon>Gnathifera</taxon>
        <taxon>Rotifera</taxon>
        <taxon>Eurotatoria</taxon>
        <taxon>Bdelloidea</taxon>
        <taxon>Philodinida</taxon>
        <taxon>Philodinidae</taxon>
        <taxon>Didymodactylos</taxon>
    </lineage>
</organism>
<dbReference type="EMBL" id="CAJOBC010108249">
    <property type="protein sequence ID" value="CAF4513171.1"/>
    <property type="molecule type" value="Genomic_DNA"/>
</dbReference>
<keyword evidence="3" id="KW-1185">Reference proteome</keyword>
<accession>A0A816CF77</accession>
<comment type="caution">
    <text evidence="1">The sequence shown here is derived from an EMBL/GenBank/DDBJ whole genome shotgun (WGS) entry which is preliminary data.</text>
</comment>
<dbReference type="PANTHER" id="PTHR33223:SF6">
    <property type="entry name" value="CCHC-TYPE DOMAIN-CONTAINING PROTEIN"/>
    <property type="match status" value="1"/>
</dbReference>